<keyword evidence="2" id="KW-0012">Acyltransferase</keyword>
<dbReference type="GO" id="GO:0008080">
    <property type="term" value="F:N-acetyltransferase activity"/>
    <property type="evidence" value="ECO:0007669"/>
    <property type="project" value="UniProtKB-ARBA"/>
</dbReference>
<dbReference type="InterPro" id="IPR016181">
    <property type="entry name" value="Acyl_CoA_acyltransferase"/>
</dbReference>
<dbReference type="SUPFAM" id="SSF55729">
    <property type="entry name" value="Acyl-CoA N-acyltransferases (Nat)"/>
    <property type="match status" value="1"/>
</dbReference>
<dbReference type="AlphaFoldDB" id="A0A0H4QEC2"/>
<name>A0A0H4QEC2_9LACO</name>
<keyword evidence="1" id="KW-0808">Transferase</keyword>
<keyword evidence="5" id="KW-1185">Reference proteome</keyword>
<evidence type="ECO:0000313" key="5">
    <source>
        <dbReference type="Proteomes" id="UP000036106"/>
    </source>
</evidence>
<dbReference type="RefSeq" id="WP_048702563.1">
    <property type="nucleotide sequence ID" value="NZ_CP012034.1"/>
</dbReference>
<dbReference type="STRING" id="1007676.ABM34_01125"/>
<dbReference type="Proteomes" id="UP000036106">
    <property type="component" value="Chromosome"/>
</dbReference>
<dbReference type="Gene3D" id="3.40.630.30">
    <property type="match status" value="1"/>
</dbReference>
<organism evidence="4 5">
    <name type="scientific">Companilactobacillus ginsenosidimutans</name>
    <dbReference type="NCBI Taxonomy" id="1007676"/>
    <lineage>
        <taxon>Bacteria</taxon>
        <taxon>Bacillati</taxon>
        <taxon>Bacillota</taxon>
        <taxon>Bacilli</taxon>
        <taxon>Lactobacillales</taxon>
        <taxon>Lactobacillaceae</taxon>
        <taxon>Companilactobacillus</taxon>
    </lineage>
</organism>
<dbReference type="PATRIC" id="fig|1007676.4.peg.236"/>
<dbReference type="InterPro" id="IPR051635">
    <property type="entry name" value="SNAT-like"/>
</dbReference>
<dbReference type="PROSITE" id="PS51186">
    <property type="entry name" value="GNAT"/>
    <property type="match status" value="1"/>
</dbReference>
<dbReference type="PANTHER" id="PTHR10908:SF0">
    <property type="entry name" value="SEROTONIN N-ACETYLTRANSFERASE"/>
    <property type="match status" value="1"/>
</dbReference>
<dbReference type="EMBL" id="CP012034">
    <property type="protein sequence ID" value="AKP66287.1"/>
    <property type="molecule type" value="Genomic_DNA"/>
</dbReference>
<dbReference type="InterPro" id="IPR000182">
    <property type="entry name" value="GNAT_dom"/>
</dbReference>
<protein>
    <recommendedName>
        <fullName evidence="3">N-acetyltransferase domain-containing protein</fullName>
    </recommendedName>
</protein>
<gene>
    <name evidence="4" type="ORF">ABM34_01125</name>
</gene>
<dbReference type="KEGG" id="lgn:ABM34_01125"/>
<accession>A0A0H4QEC2</accession>
<dbReference type="PANTHER" id="PTHR10908">
    <property type="entry name" value="SEROTONIN N-ACETYLTRANSFERASE"/>
    <property type="match status" value="1"/>
</dbReference>
<evidence type="ECO:0000256" key="1">
    <source>
        <dbReference type="ARBA" id="ARBA00022679"/>
    </source>
</evidence>
<dbReference type="Pfam" id="PF13508">
    <property type="entry name" value="Acetyltransf_7"/>
    <property type="match status" value="1"/>
</dbReference>
<dbReference type="OrthoDB" id="9800962at2"/>
<reference evidence="5" key="1">
    <citation type="submission" date="2015-07" db="EMBL/GenBank/DDBJ databases">
        <title>Lactobacillus ginsenosidimutans/EMML 3141/ whole genome sequencing.</title>
        <authorList>
            <person name="Kim M.K."/>
            <person name="Im W.-T."/>
            <person name="Srinivasan S."/>
            <person name="Lee J.-J."/>
        </authorList>
    </citation>
    <scope>NUCLEOTIDE SEQUENCE [LARGE SCALE GENOMIC DNA]</scope>
    <source>
        <strain evidence="5">EMML 3041</strain>
    </source>
</reference>
<sequence>MNFEQVKMSDLREIMDIERAGFNKAEAGTEESYSQRIKQIPDSFLVARQYGKLVGFICGPVTNESLIEDWMYEDVPQNPKNGGHQMILTIAVSPESRGQGIGSKLLDEFEKKTKLAGRVSIALTCLQDRIPFYEKNGFVNRGIADSNHANETWYNMEKYI</sequence>
<dbReference type="CDD" id="cd04301">
    <property type="entry name" value="NAT_SF"/>
    <property type="match status" value="1"/>
</dbReference>
<evidence type="ECO:0000313" key="4">
    <source>
        <dbReference type="EMBL" id="AKP66287.1"/>
    </source>
</evidence>
<evidence type="ECO:0000256" key="2">
    <source>
        <dbReference type="ARBA" id="ARBA00023315"/>
    </source>
</evidence>
<evidence type="ECO:0000259" key="3">
    <source>
        <dbReference type="PROSITE" id="PS51186"/>
    </source>
</evidence>
<feature type="domain" description="N-acetyltransferase" evidence="3">
    <location>
        <begin position="1"/>
        <end position="160"/>
    </location>
</feature>
<proteinExistence type="predicted"/>